<dbReference type="GO" id="GO:0016799">
    <property type="term" value="F:hydrolase activity, hydrolyzing N-glycosyl compounds"/>
    <property type="evidence" value="ECO:0007669"/>
    <property type="project" value="InterPro"/>
</dbReference>
<feature type="domain" description="HhH-GPD" evidence="7">
    <location>
        <begin position="77"/>
        <end position="238"/>
    </location>
</feature>
<dbReference type="SMART" id="SM00478">
    <property type="entry name" value="ENDO3c"/>
    <property type="match status" value="1"/>
</dbReference>
<dbReference type="CDD" id="cd00056">
    <property type="entry name" value="ENDO3c"/>
    <property type="match status" value="1"/>
</dbReference>
<protein>
    <submittedName>
        <fullName evidence="8">Thermostable 8-oxoguanine DNA glycosylase</fullName>
    </submittedName>
</protein>
<accession>A0A7W6N7R7</accession>
<evidence type="ECO:0000256" key="5">
    <source>
        <dbReference type="ARBA" id="ARBA00023268"/>
    </source>
</evidence>
<evidence type="ECO:0000256" key="1">
    <source>
        <dbReference type="ARBA" id="ARBA00022763"/>
    </source>
</evidence>
<gene>
    <name evidence="8" type="ORF">GGR34_001503</name>
</gene>
<dbReference type="GO" id="GO:0016829">
    <property type="term" value="F:lyase activity"/>
    <property type="evidence" value="ECO:0007669"/>
    <property type="project" value="UniProtKB-KW"/>
</dbReference>
<comment type="caution">
    <text evidence="8">The sequence shown here is derived from an EMBL/GenBank/DDBJ whole genome shotgun (WGS) entry which is preliminary data.</text>
</comment>
<keyword evidence="5" id="KW-0511">Multifunctional enzyme</keyword>
<keyword evidence="6" id="KW-0326">Glycosidase</keyword>
<dbReference type="Proteomes" id="UP000519439">
    <property type="component" value="Unassembled WGS sequence"/>
</dbReference>
<dbReference type="Gene3D" id="1.10.340.30">
    <property type="entry name" value="Hypothetical protein, domain 2"/>
    <property type="match status" value="1"/>
</dbReference>
<evidence type="ECO:0000259" key="7">
    <source>
        <dbReference type="SMART" id="SM00478"/>
    </source>
</evidence>
<keyword evidence="2" id="KW-0378">Hydrolase</keyword>
<dbReference type="Pfam" id="PF22175">
    <property type="entry name" value="Ogg-HhH"/>
    <property type="match status" value="1"/>
</dbReference>
<evidence type="ECO:0000256" key="6">
    <source>
        <dbReference type="ARBA" id="ARBA00023295"/>
    </source>
</evidence>
<dbReference type="EMBL" id="JACIDC010000004">
    <property type="protein sequence ID" value="MBB4039856.1"/>
    <property type="molecule type" value="Genomic_DNA"/>
</dbReference>
<evidence type="ECO:0000313" key="9">
    <source>
        <dbReference type="Proteomes" id="UP000519439"/>
    </source>
</evidence>
<dbReference type="GO" id="GO:0003906">
    <property type="term" value="F:DNA-(apurinic or apyrimidinic site) endonuclease activity"/>
    <property type="evidence" value="ECO:0007669"/>
    <property type="project" value="InterPro"/>
</dbReference>
<dbReference type="InterPro" id="IPR023170">
    <property type="entry name" value="HhH_base_excis_C"/>
</dbReference>
<dbReference type="AlphaFoldDB" id="A0A7W6N7R7"/>
<dbReference type="SUPFAM" id="SSF48150">
    <property type="entry name" value="DNA-glycosylase"/>
    <property type="match status" value="1"/>
</dbReference>
<evidence type="ECO:0000313" key="8">
    <source>
        <dbReference type="EMBL" id="MBB4039856.1"/>
    </source>
</evidence>
<evidence type="ECO:0000256" key="2">
    <source>
        <dbReference type="ARBA" id="ARBA00022801"/>
    </source>
</evidence>
<organism evidence="8 9">
    <name type="scientific">Microvirga flocculans</name>
    <dbReference type="NCBI Taxonomy" id="217168"/>
    <lineage>
        <taxon>Bacteria</taxon>
        <taxon>Pseudomonadati</taxon>
        <taxon>Pseudomonadota</taxon>
        <taxon>Alphaproteobacteria</taxon>
        <taxon>Hyphomicrobiales</taxon>
        <taxon>Methylobacteriaceae</taxon>
        <taxon>Microvirga</taxon>
    </lineage>
</organism>
<reference evidence="8 9" key="1">
    <citation type="submission" date="2020-08" db="EMBL/GenBank/DDBJ databases">
        <title>Genomic Encyclopedia of Type Strains, Phase IV (KMG-IV): sequencing the most valuable type-strain genomes for metagenomic binning, comparative biology and taxonomic classification.</title>
        <authorList>
            <person name="Goeker M."/>
        </authorList>
    </citation>
    <scope>NUCLEOTIDE SEQUENCE [LARGE SCALE GENOMIC DNA]</scope>
    <source>
        <strain evidence="8 9">DSM 15743</strain>
    </source>
</reference>
<dbReference type="Gene3D" id="1.10.1670.10">
    <property type="entry name" value="Helix-hairpin-Helix base-excision DNA repair enzymes (C-terminal)"/>
    <property type="match status" value="1"/>
</dbReference>
<keyword evidence="9" id="KW-1185">Reference proteome</keyword>
<dbReference type="GO" id="GO:0006284">
    <property type="term" value="P:base-excision repair"/>
    <property type="evidence" value="ECO:0007669"/>
    <property type="project" value="InterPro"/>
</dbReference>
<keyword evidence="4" id="KW-0456">Lyase</keyword>
<proteinExistence type="predicted"/>
<dbReference type="InterPro" id="IPR012092">
    <property type="entry name" value="DNA_glyclase/AP_lyase_Ogg"/>
</dbReference>
<dbReference type="InterPro" id="IPR011257">
    <property type="entry name" value="DNA_glycosylase"/>
</dbReference>
<keyword evidence="3" id="KW-0234">DNA repair</keyword>
<evidence type="ECO:0000256" key="4">
    <source>
        <dbReference type="ARBA" id="ARBA00023239"/>
    </source>
</evidence>
<name>A0A7W6N7R7_9HYPH</name>
<dbReference type="RefSeq" id="WP_051435140.1">
    <property type="nucleotide sequence ID" value="NZ_JACIDC010000004.1"/>
</dbReference>
<evidence type="ECO:0000256" key="3">
    <source>
        <dbReference type="ARBA" id="ARBA00023204"/>
    </source>
</evidence>
<keyword evidence="1" id="KW-0227">DNA damage</keyword>
<dbReference type="InterPro" id="IPR003265">
    <property type="entry name" value="HhH-GPD_domain"/>
</dbReference>
<sequence>MQRVIAEIAGRYAALDLPDADEWLMPGVRWGRFDHALTPAFWVSQAWMSGDATPTSFQLGQSLVEEVVVCLLGGHGTPAEVGLAAAERICQALRDTTDGILSHDACERLLVEPLAVRGRTVRYRFARQRAKYLAGSLRGLRQIAEADLTDLELRDALCRLPGIGPKTASWIVRNRRASDKVAILDVHIVRACQIMGVFPERADPARHYARLEGTFLEFCSRAHARASVVDAVMWTTMRQMSRPLLNRFVDPEPGFGFSPAATQQEGISCQDRAVRAATLTPARAARAAVRAGPRLIPA</sequence>